<sequence>MAVMVVTDSTARLRPELCEQWGIRQVPLHILDDDNDWRDGVDPVPSAVHDRPRVTTSGASPADLAETYRQALADSNGDGVVAVHISAALSSTYSTAASVAREIGQAVRVVNSRAAAMGVGFVALAAADAARRGDSLDAVEAAARAAIPRGQAFIVVHRLDNLRRSGRIGAAASWLGTALSLKPLLRLDVDGRLVLSQRIRTISKAHAALVDQIVDAAGDRSVSVVVHHVDNPDGAEEIAAALTERLPNLRSLSVTDMGAVLAVHVGGGAVGACISVEDA</sequence>
<protein>
    <submittedName>
        <fullName evidence="2">DegV family protein</fullName>
    </submittedName>
</protein>
<dbReference type="InterPro" id="IPR003797">
    <property type="entry name" value="DegV"/>
</dbReference>
<dbReference type="AlphaFoldDB" id="A0AAW5T902"/>
<dbReference type="Proteomes" id="UP001141659">
    <property type="component" value="Unassembled WGS sequence"/>
</dbReference>
<evidence type="ECO:0000256" key="1">
    <source>
        <dbReference type="ARBA" id="ARBA00023121"/>
    </source>
</evidence>
<keyword evidence="1" id="KW-0446">Lipid-binding</keyword>
<dbReference type="Pfam" id="PF02645">
    <property type="entry name" value="DegV"/>
    <property type="match status" value="1"/>
</dbReference>
<dbReference type="InterPro" id="IPR043168">
    <property type="entry name" value="DegV_C"/>
</dbReference>
<proteinExistence type="predicted"/>
<dbReference type="Gene3D" id="3.30.1180.10">
    <property type="match status" value="1"/>
</dbReference>
<dbReference type="Gene3D" id="3.40.50.10170">
    <property type="match status" value="1"/>
</dbReference>
<accession>A0AAW5T902</accession>
<dbReference type="GO" id="GO:0008289">
    <property type="term" value="F:lipid binding"/>
    <property type="evidence" value="ECO:0007669"/>
    <property type="project" value="UniProtKB-KW"/>
</dbReference>
<dbReference type="PANTHER" id="PTHR33434:SF2">
    <property type="entry name" value="FATTY ACID-BINDING PROTEIN TM_1468"/>
    <property type="match status" value="1"/>
</dbReference>
<reference evidence="2" key="1">
    <citation type="submission" date="2020-07" db="EMBL/GenBank/DDBJ databases">
        <authorList>
            <person name="Pettersson B.M.F."/>
            <person name="Behra P.R.K."/>
            <person name="Ramesh M."/>
            <person name="Das S."/>
            <person name="Dasgupta S."/>
            <person name="Kirsebom L.A."/>
        </authorList>
    </citation>
    <scope>NUCLEOTIDE SEQUENCE</scope>
    <source>
        <strain evidence="2">DSM 44242</strain>
    </source>
</reference>
<comment type="caution">
    <text evidence="2">The sequence shown here is derived from an EMBL/GenBank/DDBJ whole genome shotgun (WGS) entry which is preliminary data.</text>
</comment>
<dbReference type="PANTHER" id="PTHR33434">
    <property type="entry name" value="DEGV DOMAIN-CONTAINING PROTEIN DR_1986-RELATED"/>
    <property type="match status" value="1"/>
</dbReference>
<dbReference type="EMBL" id="JACKVC010000021">
    <property type="protein sequence ID" value="MCV7391272.1"/>
    <property type="molecule type" value="Genomic_DNA"/>
</dbReference>
<dbReference type="PROSITE" id="PS51482">
    <property type="entry name" value="DEGV"/>
    <property type="match status" value="1"/>
</dbReference>
<evidence type="ECO:0000313" key="3">
    <source>
        <dbReference type="Proteomes" id="UP001141659"/>
    </source>
</evidence>
<dbReference type="NCBIfam" id="TIGR00762">
    <property type="entry name" value="DegV"/>
    <property type="match status" value="1"/>
</dbReference>
<dbReference type="SUPFAM" id="SSF82549">
    <property type="entry name" value="DAK1/DegV-like"/>
    <property type="match status" value="1"/>
</dbReference>
<organism evidence="2 3">
    <name type="scientific">Mycolicibacterium porcinum</name>
    <dbReference type="NCBI Taxonomy" id="39693"/>
    <lineage>
        <taxon>Bacteria</taxon>
        <taxon>Bacillati</taxon>
        <taxon>Actinomycetota</taxon>
        <taxon>Actinomycetes</taxon>
        <taxon>Mycobacteriales</taxon>
        <taxon>Mycobacteriaceae</taxon>
        <taxon>Mycolicibacterium</taxon>
    </lineage>
</organism>
<gene>
    <name evidence="2" type="ORF">H5P34_24730</name>
</gene>
<evidence type="ECO:0000313" key="2">
    <source>
        <dbReference type="EMBL" id="MCV7391272.1"/>
    </source>
</evidence>
<reference evidence="2" key="2">
    <citation type="journal article" date="2022" name="BMC Genomics">
        <title>Comparative genome analysis of mycobacteria focusing on tRNA and non-coding RNA.</title>
        <authorList>
            <person name="Behra P.R.K."/>
            <person name="Pettersson B.M.F."/>
            <person name="Ramesh M."/>
            <person name="Das S."/>
            <person name="Dasgupta S."/>
            <person name="Kirsebom L.A."/>
        </authorList>
    </citation>
    <scope>NUCLEOTIDE SEQUENCE</scope>
    <source>
        <strain evidence="2">DSM 44242</strain>
    </source>
</reference>
<dbReference type="InterPro" id="IPR050270">
    <property type="entry name" value="DegV_domain_contain"/>
</dbReference>
<name>A0AAW5T902_9MYCO</name>
<dbReference type="RefSeq" id="WP_036449124.1">
    <property type="nucleotide sequence ID" value="NZ_JACKVC010000021.1"/>
</dbReference>